<dbReference type="PATRIC" id="fig|1114960.4.peg.324"/>
<evidence type="ECO:0000256" key="1">
    <source>
        <dbReference type="SAM" id="MobiDB-lite"/>
    </source>
</evidence>
<proteinExistence type="predicted"/>
<evidence type="ECO:0000313" key="3">
    <source>
        <dbReference type="EMBL" id="EHK86415.1"/>
    </source>
</evidence>
<dbReference type="AlphaFoldDB" id="H0JL80"/>
<feature type="region of interest" description="Disordered" evidence="1">
    <location>
        <begin position="51"/>
        <end position="70"/>
    </location>
</feature>
<comment type="caution">
    <text evidence="3">The sequence shown here is derived from an EMBL/GenBank/DDBJ whole genome shotgun (WGS) entry which is preliminary data.</text>
</comment>
<dbReference type="Pfam" id="PF12728">
    <property type="entry name" value="HTH_17"/>
    <property type="match status" value="1"/>
</dbReference>
<protein>
    <recommendedName>
        <fullName evidence="2">Helix-turn-helix domain-containing protein</fullName>
    </recommendedName>
</protein>
<dbReference type="EMBL" id="AHBW01000026">
    <property type="protein sequence ID" value="EHK86415.1"/>
    <property type="molecule type" value="Genomic_DNA"/>
</dbReference>
<evidence type="ECO:0000313" key="4">
    <source>
        <dbReference type="Proteomes" id="UP000005064"/>
    </source>
</evidence>
<evidence type="ECO:0000259" key="2">
    <source>
        <dbReference type="Pfam" id="PF12728"/>
    </source>
</evidence>
<feature type="domain" description="Helix-turn-helix" evidence="2">
    <location>
        <begin position="6"/>
        <end position="54"/>
    </location>
</feature>
<dbReference type="RefSeq" id="WP_006550335.1">
    <property type="nucleotide sequence ID" value="NZ_AHBW01000026.1"/>
</dbReference>
<name>H0JL80_9NOCA</name>
<gene>
    <name evidence="3" type="ORF">AK37_01667</name>
</gene>
<dbReference type="InterPro" id="IPR041657">
    <property type="entry name" value="HTH_17"/>
</dbReference>
<dbReference type="Proteomes" id="UP000005064">
    <property type="component" value="Unassembled WGS sequence"/>
</dbReference>
<accession>H0JL80</accession>
<organism evidence="3 4">
    <name type="scientific">Rhodococcus pyridinivorans AK37</name>
    <dbReference type="NCBI Taxonomy" id="1114960"/>
    <lineage>
        <taxon>Bacteria</taxon>
        <taxon>Bacillati</taxon>
        <taxon>Actinomycetota</taxon>
        <taxon>Actinomycetes</taxon>
        <taxon>Mycobacteriales</taxon>
        <taxon>Nocardiaceae</taxon>
        <taxon>Rhodococcus</taxon>
    </lineage>
</organism>
<reference evidence="3 4" key="1">
    <citation type="submission" date="2011-12" db="EMBL/GenBank/DDBJ databases">
        <authorList>
            <person name="Kriszt B."/>
            <person name="Tancsics A."/>
            <person name="Cserhati M."/>
            <person name="Toth A."/>
            <person name="Nagy I."/>
            <person name="Horvath B."/>
            <person name="Tamura T."/>
            <person name="Kukolya J."/>
            <person name="Szoboszlay S."/>
        </authorList>
    </citation>
    <scope>NUCLEOTIDE SEQUENCE [LARGE SCALE GENOMIC DNA]</scope>
    <source>
        <strain evidence="3 4">AK37</strain>
    </source>
</reference>
<sequence>MNSTHMSVKQLAARWSCPVSAIYQQVRSGGLAALHIGQTIRIPIAEIERFEAQNTTGGDEVGRRRKTRSA</sequence>